<reference evidence="1" key="1">
    <citation type="submission" date="2023-01" db="EMBL/GenBank/DDBJ databases">
        <title>Genome assembly of the deep-sea coral Lophelia pertusa.</title>
        <authorList>
            <person name="Herrera S."/>
            <person name="Cordes E."/>
        </authorList>
    </citation>
    <scope>NUCLEOTIDE SEQUENCE</scope>
    <source>
        <strain evidence="1">USNM1676648</strain>
        <tissue evidence="1">Polyp</tissue>
    </source>
</reference>
<protein>
    <submittedName>
        <fullName evidence="1">Uncharacterized protein</fullName>
    </submittedName>
</protein>
<dbReference type="AlphaFoldDB" id="A0A9X0D020"/>
<gene>
    <name evidence="1" type="ORF">OS493_007101</name>
</gene>
<dbReference type="Proteomes" id="UP001163046">
    <property type="component" value="Unassembled WGS sequence"/>
</dbReference>
<sequence length="113" mass="12839">MGPNGDGEIVVPVIKTCGCVSPGCHRVVFREVFKRKTKERWIQETNHVLMRITCCDNCRKRMLGCVLEPAAQETKLCDSYCMIYRNGACIATNYTTEAVYTGDLKCKEIHFIK</sequence>
<organism evidence="1 2">
    <name type="scientific">Desmophyllum pertusum</name>
    <dbReference type="NCBI Taxonomy" id="174260"/>
    <lineage>
        <taxon>Eukaryota</taxon>
        <taxon>Metazoa</taxon>
        <taxon>Cnidaria</taxon>
        <taxon>Anthozoa</taxon>
        <taxon>Hexacorallia</taxon>
        <taxon>Scleractinia</taxon>
        <taxon>Caryophylliina</taxon>
        <taxon>Caryophylliidae</taxon>
        <taxon>Desmophyllum</taxon>
    </lineage>
</organism>
<proteinExistence type="predicted"/>
<name>A0A9X0D020_9CNID</name>
<dbReference type="EMBL" id="MU826352">
    <property type="protein sequence ID" value="KAJ7380728.1"/>
    <property type="molecule type" value="Genomic_DNA"/>
</dbReference>
<keyword evidence="2" id="KW-1185">Reference proteome</keyword>
<accession>A0A9X0D020</accession>
<evidence type="ECO:0000313" key="2">
    <source>
        <dbReference type="Proteomes" id="UP001163046"/>
    </source>
</evidence>
<evidence type="ECO:0000313" key="1">
    <source>
        <dbReference type="EMBL" id="KAJ7380728.1"/>
    </source>
</evidence>
<comment type="caution">
    <text evidence="1">The sequence shown here is derived from an EMBL/GenBank/DDBJ whole genome shotgun (WGS) entry which is preliminary data.</text>
</comment>